<dbReference type="Pfam" id="PF07757">
    <property type="entry name" value="AdoMet_MTase"/>
    <property type="match status" value="1"/>
</dbReference>
<evidence type="ECO:0000256" key="6">
    <source>
        <dbReference type="ARBA" id="ARBA00022679"/>
    </source>
</evidence>
<dbReference type="KEGG" id="goe:100903846"/>
<keyword evidence="10" id="KW-0479">Metal-binding</keyword>
<dbReference type="SUPFAM" id="SSF53335">
    <property type="entry name" value="S-adenosyl-L-methionine-dependent methyltransferases"/>
    <property type="match status" value="1"/>
</dbReference>
<comment type="similarity">
    <text evidence="3 11">Belongs to the TRM44 family.</text>
</comment>
<name>A0AAJ6VYQ6_9ACAR</name>
<dbReference type="GO" id="GO:0141101">
    <property type="term" value="F:tRNA(Ser) (uridine(44)-2'-O-)-methyltransferase activity"/>
    <property type="evidence" value="ECO:0007669"/>
    <property type="project" value="UniProtKB-EC"/>
</dbReference>
<dbReference type="EC" id="2.1.1.211" evidence="11"/>
<evidence type="ECO:0000256" key="11">
    <source>
        <dbReference type="RuleBase" id="RU368004"/>
    </source>
</evidence>
<dbReference type="Proteomes" id="UP000694867">
    <property type="component" value="Unplaced"/>
</dbReference>
<dbReference type="PANTHER" id="PTHR21210">
    <property type="entry name" value="TRNA (URACIL-O(2)-)-METHYLTRANSFERASE-RELATED"/>
    <property type="match status" value="1"/>
</dbReference>
<evidence type="ECO:0000313" key="14">
    <source>
        <dbReference type="RefSeq" id="XP_003744837.2"/>
    </source>
</evidence>
<dbReference type="InterPro" id="IPR011671">
    <property type="entry name" value="tRNA_uracil_MeTrfase"/>
</dbReference>
<keyword evidence="5 11" id="KW-0489">Methyltransferase</keyword>
<dbReference type="AlphaFoldDB" id="A0AAJ6VYQ6"/>
<organism evidence="13 14">
    <name type="scientific">Galendromus occidentalis</name>
    <name type="common">western predatory mite</name>
    <dbReference type="NCBI Taxonomy" id="34638"/>
    <lineage>
        <taxon>Eukaryota</taxon>
        <taxon>Metazoa</taxon>
        <taxon>Ecdysozoa</taxon>
        <taxon>Arthropoda</taxon>
        <taxon>Chelicerata</taxon>
        <taxon>Arachnida</taxon>
        <taxon>Acari</taxon>
        <taxon>Parasitiformes</taxon>
        <taxon>Mesostigmata</taxon>
        <taxon>Gamasina</taxon>
        <taxon>Phytoseioidea</taxon>
        <taxon>Phytoseiidae</taxon>
        <taxon>Typhlodrominae</taxon>
        <taxon>Galendromus</taxon>
    </lineage>
</organism>
<gene>
    <name evidence="14" type="primary">LOC100903846</name>
</gene>
<evidence type="ECO:0000256" key="9">
    <source>
        <dbReference type="ARBA" id="ARBA00047957"/>
    </source>
</evidence>
<evidence type="ECO:0000256" key="2">
    <source>
        <dbReference type="ARBA" id="ARBA00004496"/>
    </source>
</evidence>
<comment type="subcellular location">
    <subcellularLocation>
        <location evidence="2 11">Cytoplasm</location>
    </subcellularLocation>
</comment>
<keyword evidence="6 11" id="KW-0808">Transferase</keyword>
<keyword evidence="10" id="KW-0863">Zinc-finger</keyword>
<accession>A0AAJ6VYQ6</accession>
<dbReference type="GeneID" id="100903846"/>
<evidence type="ECO:0000256" key="7">
    <source>
        <dbReference type="ARBA" id="ARBA00022691"/>
    </source>
</evidence>
<sequence length="548" mass="61966">MDDKLRNLGLCDDILRERFIDACWILIKKPHILNHRLFGSSIVSCVSSKSGLPVGLERSTRERKPDLTIVRRLIPRNREKYSPVLERCILSERSLRIETAESEVASSSPPEGAGGSSAKPIPVVEASVIEIRLGVAETVVILGSGGVPRSFTEALLRRLAKWMGPKSEIHASSQIQLDSLSLIDPEVYNLTYSRLKKEAASIVAIWPERTNPEKFVHEDVAIASYLISLWDPLCQGRKVKFVDVGCGNGLLVYILLKEGHEGFGVDVRRRELWKLCPDNLFEGAVSPETRYSDVDWWIGNHSDELTPWIPFLATMSNPNAKVFLIPCCPFGLHGKYQRKNPELSQYQSYLTFLRDEFLPDCGFRVEMDKLRIPSTRRVCLVCRERRVEPYEAAVDRLQQRWERERGSFVPRPKEIPVRNCTQINRSILEPLVNKIAFGVLTQGSGEDAPYNRGGEVALSEAVKLLKSDELQVLKSQCGGLQTLLKNNYHIFKVTKGKITLRIPEGITPNGDERRVRTRACWFHARHPQGCPMNASTCRFVHTELESAD</sequence>
<comment type="function">
    <text evidence="11">Adenosyl-L-methionine (AdoMet)-dependent tRNA (uracil-O(2)-)-methyltransferase.</text>
</comment>
<evidence type="ECO:0000313" key="13">
    <source>
        <dbReference type="Proteomes" id="UP000694867"/>
    </source>
</evidence>
<dbReference type="GO" id="GO:0005737">
    <property type="term" value="C:cytoplasm"/>
    <property type="evidence" value="ECO:0007669"/>
    <property type="project" value="UniProtKB-SubCell"/>
</dbReference>
<evidence type="ECO:0000256" key="3">
    <source>
        <dbReference type="ARBA" id="ARBA00009056"/>
    </source>
</evidence>
<comment type="catalytic activity">
    <reaction evidence="9 11">
        <text>uridine(44) in tRNA(Ser) + S-adenosyl-L-methionine = 2'-O-methyluridine(44) in tRNA(Ser) + S-adenosyl-L-homocysteine + H(+)</text>
        <dbReference type="Rhea" id="RHEA:43100"/>
        <dbReference type="Rhea" id="RHEA-COMP:10339"/>
        <dbReference type="Rhea" id="RHEA-COMP:10340"/>
        <dbReference type="ChEBI" id="CHEBI:15378"/>
        <dbReference type="ChEBI" id="CHEBI:57856"/>
        <dbReference type="ChEBI" id="CHEBI:59789"/>
        <dbReference type="ChEBI" id="CHEBI:65315"/>
        <dbReference type="ChEBI" id="CHEBI:74478"/>
        <dbReference type="EC" id="2.1.1.211"/>
    </reaction>
</comment>
<dbReference type="GO" id="GO:0008270">
    <property type="term" value="F:zinc ion binding"/>
    <property type="evidence" value="ECO:0007669"/>
    <property type="project" value="UniProtKB-KW"/>
</dbReference>
<feature type="zinc finger region" description="C3H1-type" evidence="10">
    <location>
        <begin position="514"/>
        <end position="544"/>
    </location>
</feature>
<evidence type="ECO:0000256" key="1">
    <source>
        <dbReference type="ARBA" id="ARBA00002778"/>
    </source>
</evidence>
<dbReference type="GO" id="GO:0030488">
    <property type="term" value="P:tRNA methylation"/>
    <property type="evidence" value="ECO:0007669"/>
    <property type="project" value="UniProtKB-UniRule"/>
</dbReference>
<keyword evidence="10" id="KW-0862">Zinc</keyword>
<comment type="function">
    <text evidence="1">Probable adenosyl-L-methionine (AdoMet)-dependent tRNA (uracil-O(2)-)-methyltransferase.</text>
</comment>
<proteinExistence type="inferred from homology"/>
<evidence type="ECO:0000256" key="10">
    <source>
        <dbReference type="PROSITE-ProRule" id="PRU00723"/>
    </source>
</evidence>
<dbReference type="PROSITE" id="PS50103">
    <property type="entry name" value="ZF_C3H1"/>
    <property type="match status" value="1"/>
</dbReference>
<keyword evidence="13" id="KW-1185">Reference proteome</keyword>
<keyword evidence="7 11" id="KW-0949">S-adenosyl-L-methionine</keyword>
<evidence type="ECO:0000256" key="8">
    <source>
        <dbReference type="ARBA" id="ARBA00022694"/>
    </source>
</evidence>
<keyword evidence="4 11" id="KW-0963">Cytoplasm</keyword>
<protein>
    <recommendedName>
        <fullName evidence="11">tRNA (uracil-O(2)-)-methyltransferase</fullName>
        <ecNumber evidence="11">2.1.1.211</ecNumber>
    </recommendedName>
</protein>
<evidence type="ECO:0000256" key="5">
    <source>
        <dbReference type="ARBA" id="ARBA00022603"/>
    </source>
</evidence>
<evidence type="ECO:0000256" key="4">
    <source>
        <dbReference type="ARBA" id="ARBA00022490"/>
    </source>
</evidence>
<dbReference type="PANTHER" id="PTHR21210:SF0">
    <property type="entry name" value="TRNA (URACIL-O(2)-)-METHYLTRANSFERASE-RELATED"/>
    <property type="match status" value="1"/>
</dbReference>
<dbReference type="InterPro" id="IPR000571">
    <property type="entry name" value="Znf_CCCH"/>
</dbReference>
<evidence type="ECO:0000259" key="12">
    <source>
        <dbReference type="PROSITE" id="PS50103"/>
    </source>
</evidence>
<dbReference type="InterPro" id="IPR029063">
    <property type="entry name" value="SAM-dependent_MTases_sf"/>
</dbReference>
<dbReference type="RefSeq" id="XP_003744837.2">
    <property type="nucleotide sequence ID" value="XM_003744789.2"/>
</dbReference>
<keyword evidence="8 11" id="KW-0819">tRNA processing</keyword>
<reference evidence="14" key="1">
    <citation type="submission" date="2025-08" db="UniProtKB">
        <authorList>
            <consortium name="RefSeq"/>
        </authorList>
    </citation>
    <scope>IDENTIFICATION</scope>
</reference>
<feature type="domain" description="C3H1-type" evidence="12">
    <location>
        <begin position="514"/>
        <end position="544"/>
    </location>
</feature>